<dbReference type="GeneID" id="5892321"/>
<dbReference type="RefSeq" id="XP_001747223.1">
    <property type="nucleotide sequence ID" value="XM_001747171.1"/>
</dbReference>
<dbReference type="SUPFAM" id="SSF53335">
    <property type="entry name" value="S-adenosyl-L-methionine-dependent methyltransferases"/>
    <property type="match status" value="1"/>
</dbReference>
<sequence length="340" mass="35936">MSLVVLEVNDVLGPVLLPSTSRDEAEQILDEIVALRVYPLDHLKGAVRVVDAGAHVGLFTRYILKHRDQFDRLDLLVVEPNPALMALVQLNISLILGTPNGHGLCESAIGADTEATSTEGMADALVWNLPNLRVTAVSVALADTVGRATLTCHRETGPAEGALASFAPAAQNCWAKTMAAAAATLSLLEDAPVNPLYAAQVEAEILAAAERDLDLLLSQLTALGVSADDAKASLIEALQGGLALDSPAMTEPEHVEVPTCPLSRLMAALGWSALDTTWTSLLKVYAETLAEGELRTLLEQLGHSVHVHRVQPAISDTGRLHFVPSSLGMCLVYGQVSATL</sequence>
<dbReference type="AlphaFoldDB" id="A9V389"/>
<dbReference type="InterPro" id="IPR029063">
    <property type="entry name" value="SAM-dependent_MTases_sf"/>
</dbReference>
<name>A9V389_MONBE</name>
<reference evidence="1 2" key="1">
    <citation type="journal article" date="2008" name="Nature">
        <title>The genome of the choanoflagellate Monosiga brevicollis and the origin of metazoans.</title>
        <authorList>
            <consortium name="JGI Sequencing"/>
            <person name="King N."/>
            <person name="Westbrook M.J."/>
            <person name="Young S.L."/>
            <person name="Kuo A."/>
            <person name="Abedin M."/>
            <person name="Chapman J."/>
            <person name="Fairclough S."/>
            <person name="Hellsten U."/>
            <person name="Isogai Y."/>
            <person name="Letunic I."/>
            <person name="Marr M."/>
            <person name="Pincus D."/>
            <person name="Putnam N."/>
            <person name="Rokas A."/>
            <person name="Wright K.J."/>
            <person name="Zuzow R."/>
            <person name="Dirks W."/>
            <person name="Good M."/>
            <person name="Goodstein D."/>
            <person name="Lemons D."/>
            <person name="Li W."/>
            <person name="Lyons J.B."/>
            <person name="Morris A."/>
            <person name="Nichols S."/>
            <person name="Richter D.J."/>
            <person name="Salamov A."/>
            <person name="Bork P."/>
            <person name="Lim W.A."/>
            <person name="Manning G."/>
            <person name="Miller W.T."/>
            <person name="McGinnis W."/>
            <person name="Shapiro H."/>
            <person name="Tjian R."/>
            <person name="Grigoriev I.V."/>
            <person name="Rokhsar D."/>
        </authorList>
    </citation>
    <scope>NUCLEOTIDE SEQUENCE [LARGE SCALE GENOMIC DNA]</scope>
    <source>
        <strain evidence="2">MX1 / ATCC 50154</strain>
    </source>
</reference>
<dbReference type="KEGG" id="mbr:MONBRDRAFT_9468"/>
<keyword evidence="2" id="KW-1185">Reference proteome</keyword>
<dbReference type="InParanoid" id="A9V389"/>
<gene>
    <name evidence="1" type="ORF">MONBRDRAFT_9468</name>
</gene>
<evidence type="ECO:0000313" key="2">
    <source>
        <dbReference type="Proteomes" id="UP000001357"/>
    </source>
</evidence>
<proteinExistence type="predicted"/>
<evidence type="ECO:0000313" key="1">
    <source>
        <dbReference type="EMBL" id="EDQ88147.1"/>
    </source>
</evidence>
<dbReference type="Gene3D" id="3.40.50.150">
    <property type="entry name" value="Vaccinia Virus protein VP39"/>
    <property type="match status" value="1"/>
</dbReference>
<organism evidence="1 2">
    <name type="scientific">Monosiga brevicollis</name>
    <name type="common">Choanoflagellate</name>
    <dbReference type="NCBI Taxonomy" id="81824"/>
    <lineage>
        <taxon>Eukaryota</taxon>
        <taxon>Choanoflagellata</taxon>
        <taxon>Craspedida</taxon>
        <taxon>Salpingoecidae</taxon>
        <taxon>Monosiga</taxon>
    </lineage>
</organism>
<protein>
    <submittedName>
        <fullName evidence="1">Uncharacterized protein</fullName>
    </submittedName>
</protein>
<dbReference type="Proteomes" id="UP000001357">
    <property type="component" value="Unassembled WGS sequence"/>
</dbReference>
<dbReference type="EMBL" id="CH991556">
    <property type="protein sequence ID" value="EDQ88147.1"/>
    <property type="molecule type" value="Genomic_DNA"/>
</dbReference>
<accession>A9V389</accession>